<dbReference type="OrthoDB" id="9768004at2"/>
<organism evidence="2 3">
    <name type="scientific">Gracilibacillus oryzae</name>
    <dbReference type="NCBI Taxonomy" id="1672701"/>
    <lineage>
        <taxon>Bacteria</taxon>
        <taxon>Bacillati</taxon>
        <taxon>Bacillota</taxon>
        <taxon>Bacilli</taxon>
        <taxon>Bacillales</taxon>
        <taxon>Bacillaceae</taxon>
        <taxon>Gracilibacillus</taxon>
    </lineage>
</organism>
<comment type="caution">
    <text evidence="2">The sequence shown here is derived from an EMBL/GenBank/DDBJ whole genome shotgun (WGS) entry which is preliminary data.</text>
</comment>
<dbReference type="InterPro" id="IPR016187">
    <property type="entry name" value="CTDL_fold"/>
</dbReference>
<dbReference type="Gene3D" id="3.90.1580.10">
    <property type="entry name" value="paralog of FGE (formylglycine-generating enzyme)"/>
    <property type="match status" value="1"/>
</dbReference>
<dbReference type="PANTHER" id="PTHR23150">
    <property type="entry name" value="SULFATASE MODIFYING FACTOR 1, 2"/>
    <property type="match status" value="1"/>
</dbReference>
<dbReference type="InterPro" id="IPR051043">
    <property type="entry name" value="Sulfatase_Mod_Factor_Kinase"/>
</dbReference>
<dbReference type="PANTHER" id="PTHR23150:SF19">
    <property type="entry name" value="FORMYLGLYCINE-GENERATING ENZYME"/>
    <property type="match status" value="1"/>
</dbReference>
<evidence type="ECO:0000313" key="3">
    <source>
        <dbReference type="Proteomes" id="UP000480246"/>
    </source>
</evidence>
<dbReference type="InterPro" id="IPR042095">
    <property type="entry name" value="SUMF_sf"/>
</dbReference>
<gene>
    <name evidence="2" type="ORF">F9U64_02610</name>
</gene>
<dbReference type="Pfam" id="PF03781">
    <property type="entry name" value="FGE-sulfatase"/>
    <property type="match status" value="1"/>
</dbReference>
<dbReference type="RefSeq" id="WP_153401337.1">
    <property type="nucleotide sequence ID" value="NZ_ML762424.1"/>
</dbReference>
<evidence type="ECO:0000259" key="1">
    <source>
        <dbReference type="Pfam" id="PF03781"/>
    </source>
</evidence>
<sequence>MENSKPSCCHVSRTNFTSINKEEKEQVLRKGKANTDQTVYLEGGEYLMGTNDEEGFQADGEGPVKRVTVSPFYIDIHTVTNQQFKEFIDDTGYKTEAEHYGWSFVFYQFISKDYPGKLQQVQQTPWWLAAEQASWHQPEGLGSTIRDRMDHPVIHVSWTDAVAYCKWAGKRLPTEKEWEYAARGGLEQKKFPWGDELTTDQTHYCNIWQGEFPYNNTREDGFIGTAPVNAFQPNAYGLYNTSGNVWEWCADTFETDRNGKIDQDPVDGNISKVMRGGSYLCHESYCNRYRVAARSSNTVESSSGNIGFRCVTDG</sequence>
<name>A0A7C8L1F2_9BACI</name>
<dbReference type="SUPFAM" id="SSF56436">
    <property type="entry name" value="C-type lectin-like"/>
    <property type="match status" value="1"/>
</dbReference>
<dbReference type="Proteomes" id="UP000480246">
    <property type="component" value="Unassembled WGS sequence"/>
</dbReference>
<reference evidence="2 3" key="1">
    <citation type="submission" date="2019-10" db="EMBL/GenBank/DDBJ databases">
        <title>Gracilibacillus sp. nov. isolated from rice seeds.</title>
        <authorList>
            <person name="He S."/>
        </authorList>
    </citation>
    <scope>NUCLEOTIDE SEQUENCE [LARGE SCALE GENOMIC DNA]</scope>
    <source>
        <strain evidence="2 3">TD8</strain>
    </source>
</reference>
<feature type="domain" description="Sulfatase-modifying factor enzyme-like" evidence="1">
    <location>
        <begin position="35"/>
        <end position="311"/>
    </location>
</feature>
<dbReference type="EMBL" id="WEID01000012">
    <property type="protein sequence ID" value="KAB8138909.1"/>
    <property type="molecule type" value="Genomic_DNA"/>
</dbReference>
<dbReference type="InterPro" id="IPR005532">
    <property type="entry name" value="SUMF_dom"/>
</dbReference>
<keyword evidence="3" id="KW-1185">Reference proteome</keyword>
<accession>A0A7C8L1F2</accession>
<evidence type="ECO:0000313" key="2">
    <source>
        <dbReference type="EMBL" id="KAB8138909.1"/>
    </source>
</evidence>
<dbReference type="AlphaFoldDB" id="A0A7C8L1F2"/>
<proteinExistence type="predicted"/>
<protein>
    <submittedName>
        <fullName evidence="2">Formylglycine-generating enzyme family protein</fullName>
    </submittedName>
</protein>
<dbReference type="GO" id="GO:0120147">
    <property type="term" value="F:formylglycine-generating oxidase activity"/>
    <property type="evidence" value="ECO:0007669"/>
    <property type="project" value="TreeGrafter"/>
</dbReference>